<feature type="transmembrane region" description="Helical" evidence="5">
    <location>
        <begin position="176"/>
        <end position="197"/>
    </location>
</feature>
<proteinExistence type="predicted"/>
<reference evidence="7" key="1">
    <citation type="journal article" date="2016" name="Genome Announc.">
        <title>Draft genome sequences of fungus Aspergillus calidoustus.</title>
        <authorList>
            <person name="Horn F."/>
            <person name="Linde J."/>
            <person name="Mattern D.J."/>
            <person name="Walther G."/>
            <person name="Guthke R."/>
            <person name="Scherlach K."/>
            <person name="Martin K."/>
            <person name="Brakhage A.A."/>
            <person name="Petzke L."/>
            <person name="Valiante V."/>
        </authorList>
    </citation>
    <scope>NUCLEOTIDE SEQUENCE [LARGE SCALE GENOMIC DNA]</scope>
    <source>
        <strain evidence="7">SF006504</strain>
    </source>
</reference>
<dbReference type="PANTHER" id="PTHR23294:SF54">
    <property type="entry name" value="DUF895 DOMAIN MEMBRANE PROTEIN (AFU_ORTHOLOGUE AFUA_8G04110)"/>
    <property type="match status" value="1"/>
</dbReference>
<dbReference type="PANTHER" id="PTHR23294">
    <property type="entry name" value="ET TRANSLATION PRODUCT-RELATED"/>
    <property type="match status" value="1"/>
</dbReference>
<keyword evidence="4 5" id="KW-0472">Membrane</keyword>
<dbReference type="InterPro" id="IPR051617">
    <property type="entry name" value="UNC-93-like_regulator"/>
</dbReference>
<sequence length="501" mass="55510">MSALAESKVADCVNTRPADDLGSARPRRWLYRTWRIGPWTTTYYASPLTQVILVSLLCFCCPGMYNALTGLGGGGQLDPTVANDATVATYSTFAAVAFFAGTIHNKLGVRKTLVMGGFGYAVSVSSYICYNYTGNRGYVIFGGALAGFCAALLWTAQGAVVMGYPAESAKGKYISLNWAIFNMGAVIGALIPLGMTINGAGSNVGDGTYIAFTVIMLVGTCLGFLLVKTSLVIREDGSHVELPAQPSWKSELIGLWETLRTDIFIVFLFPVSYYVLLAICAKIPVLTQLQMFLSSNWFYTYQFNNYNLARFNIRTRSLNNVIYWAMQIIGSFVFGYALDWNRFSRPARARASWVALFLLTMATWGGGLKHQIGFERADVKPVAEERIDWTDSEFAPLFVLYMFWGFFDAVWQTCIYWYMGGLSNSPRKLSIYAGFYKSIQSTGNAIVWRLDTLLVSYTVMFGLAWGLPVLGLICSVPIVWFKIKDHTASEEVMVEGRAEDV</sequence>
<gene>
    <name evidence="6" type="ORF">ASPCAL14541</name>
</gene>
<feature type="transmembrane region" description="Helical" evidence="5">
    <location>
        <begin position="350"/>
        <end position="368"/>
    </location>
</feature>
<keyword evidence="2 5" id="KW-0812">Transmembrane</keyword>
<keyword evidence="7" id="KW-1185">Reference proteome</keyword>
<dbReference type="InterPro" id="IPR036259">
    <property type="entry name" value="MFS_trans_sf"/>
</dbReference>
<feature type="transmembrane region" description="Helical" evidence="5">
    <location>
        <begin position="454"/>
        <end position="481"/>
    </location>
</feature>
<evidence type="ECO:0000256" key="4">
    <source>
        <dbReference type="ARBA" id="ARBA00023136"/>
    </source>
</evidence>
<feature type="transmembrane region" description="Helical" evidence="5">
    <location>
        <begin position="113"/>
        <end position="133"/>
    </location>
</feature>
<feature type="transmembrane region" description="Helical" evidence="5">
    <location>
        <begin position="263"/>
        <end position="285"/>
    </location>
</feature>
<comment type="subcellular location">
    <subcellularLocation>
        <location evidence="1">Membrane</location>
        <topology evidence="1">Multi-pass membrane protein</topology>
    </subcellularLocation>
</comment>
<feature type="transmembrane region" description="Helical" evidence="5">
    <location>
        <begin position="85"/>
        <end position="101"/>
    </location>
</feature>
<dbReference type="Proteomes" id="UP000054771">
    <property type="component" value="Unassembled WGS sequence"/>
</dbReference>
<feature type="transmembrane region" description="Helical" evidence="5">
    <location>
        <begin position="42"/>
        <end position="65"/>
    </location>
</feature>
<dbReference type="GO" id="GO:0022857">
    <property type="term" value="F:transmembrane transporter activity"/>
    <property type="evidence" value="ECO:0007669"/>
    <property type="project" value="InterPro"/>
</dbReference>
<feature type="transmembrane region" description="Helical" evidence="5">
    <location>
        <begin position="209"/>
        <end position="227"/>
    </location>
</feature>
<feature type="transmembrane region" description="Helical" evidence="5">
    <location>
        <begin position="321"/>
        <end position="338"/>
    </location>
</feature>
<evidence type="ECO:0000313" key="6">
    <source>
        <dbReference type="EMBL" id="CEL11439.1"/>
    </source>
</evidence>
<evidence type="ECO:0000256" key="5">
    <source>
        <dbReference type="SAM" id="Phobius"/>
    </source>
</evidence>
<dbReference type="OMA" id="RGFIWVI"/>
<dbReference type="Pfam" id="PF07690">
    <property type="entry name" value="MFS_1"/>
    <property type="match status" value="1"/>
</dbReference>
<evidence type="ECO:0000256" key="1">
    <source>
        <dbReference type="ARBA" id="ARBA00004141"/>
    </source>
</evidence>
<dbReference type="AlphaFoldDB" id="A0A0U5GN54"/>
<dbReference type="OrthoDB" id="196103at2759"/>
<protein>
    <recommendedName>
        <fullName evidence="8">DUF895 domain membrane protein</fullName>
    </recommendedName>
</protein>
<dbReference type="InterPro" id="IPR011701">
    <property type="entry name" value="MFS"/>
</dbReference>
<feature type="transmembrane region" description="Helical" evidence="5">
    <location>
        <begin position="139"/>
        <end position="164"/>
    </location>
</feature>
<evidence type="ECO:0000313" key="7">
    <source>
        <dbReference type="Proteomes" id="UP000054771"/>
    </source>
</evidence>
<evidence type="ECO:0008006" key="8">
    <source>
        <dbReference type="Google" id="ProtNLM"/>
    </source>
</evidence>
<organism evidence="6 7">
    <name type="scientific">Aspergillus calidoustus</name>
    <dbReference type="NCBI Taxonomy" id="454130"/>
    <lineage>
        <taxon>Eukaryota</taxon>
        <taxon>Fungi</taxon>
        <taxon>Dikarya</taxon>
        <taxon>Ascomycota</taxon>
        <taxon>Pezizomycotina</taxon>
        <taxon>Eurotiomycetes</taxon>
        <taxon>Eurotiomycetidae</taxon>
        <taxon>Eurotiales</taxon>
        <taxon>Aspergillaceae</taxon>
        <taxon>Aspergillus</taxon>
        <taxon>Aspergillus subgen. Nidulantes</taxon>
    </lineage>
</organism>
<dbReference type="Gene3D" id="1.20.1250.20">
    <property type="entry name" value="MFS general substrate transporter like domains"/>
    <property type="match status" value="1"/>
</dbReference>
<keyword evidence="3 5" id="KW-1133">Transmembrane helix</keyword>
<accession>A0A0U5GN54</accession>
<evidence type="ECO:0000256" key="3">
    <source>
        <dbReference type="ARBA" id="ARBA00022989"/>
    </source>
</evidence>
<evidence type="ECO:0000256" key="2">
    <source>
        <dbReference type="ARBA" id="ARBA00022692"/>
    </source>
</evidence>
<dbReference type="GO" id="GO:0016020">
    <property type="term" value="C:membrane"/>
    <property type="evidence" value="ECO:0007669"/>
    <property type="project" value="UniProtKB-SubCell"/>
</dbReference>
<dbReference type="SUPFAM" id="SSF103473">
    <property type="entry name" value="MFS general substrate transporter"/>
    <property type="match status" value="1"/>
</dbReference>
<name>A0A0U5GN54_ASPCI</name>
<dbReference type="EMBL" id="CDMC01000026">
    <property type="protein sequence ID" value="CEL11439.1"/>
    <property type="molecule type" value="Genomic_DNA"/>
</dbReference>
<feature type="transmembrane region" description="Helical" evidence="5">
    <location>
        <begin position="398"/>
        <end position="419"/>
    </location>
</feature>